<evidence type="ECO:0000313" key="1">
    <source>
        <dbReference type="EMBL" id="EYC18982.1"/>
    </source>
</evidence>
<gene>
    <name evidence="1" type="primary">Acey_s0026.g1495</name>
    <name evidence="1" type="ORF">Y032_0026g1495</name>
</gene>
<dbReference type="Proteomes" id="UP000024635">
    <property type="component" value="Unassembled WGS sequence"/>
</dbReference>
<keyword evidence="2" id="KW-1185">Reference proteome</keyword>
<comment type="caution">
    <text evidence="1">The sequence shown here is derived from an EMBL/GenBank/DDBJ whole genome shotgun (WGS) entry which is preliminary data.</text>
</comment>
<accession>A0A016UW41</accession>
<reference evidence="2" key="1">
    <citation type="journal article" date="2015" name="Nat. Genet.">
        <title>The genome and transcriptome of the zoonotic hookworm Ancylostoma ceylanicum identify infection-specific gene families.</title>
        <authorList>
            <person name="Schwarz E.M."/>
            <person name="Hu Y."/>
            <person name="Antoshechkin I."/>
            <person name="Miller M.M."/>
            <person name="Sternberg P.W."/>
            <person name="Aroian R.V."/>
        </authorList>
    </citation>
    <scope>NUCLEOTIDE SEQUENCE</scope>
    <source>
        <strain evidence="2">HY135</strain>
    </source>
</reference>
<evidence type="ECO:0000313" key="2">
    <source>
        <dbReference type="Proteomes" id="UP000024635"/>
    </source>
</evidence>
<proteinExistence type="predicted"/>
<sequence length="123" mass="13786">MSALQQISSKIDSFLPRLERLELDNELLLERTGKIMAHTAPKSNCVLCPLEENRDSHYSNRCCKYVDPASTTVQPGKLGSCLKCLKPSHRDDCKVACVACGLGHNQLLCNLRRPHVANKRLRN</sequence>
<protein>
    <submittedName>
        <fullName evidence="1">Uncharacterized protein</fullName>
    </submittedName>
</protein>
<dbReference type="AlphaFoldDB" id="A0A016UW41"/>
<organism evidence="1 2">
    <name type="scientific">Ancylostoma ceylanicum</name>
    <dbReference type="NCBI Taxonomy" id="53326"/>
    <lineage>
        <taxon>Eukaryota</taxon>
        <taxon>Metazoa</taxon>
        <taxon>Ecdysozoa</taxon>
        <taxon>Nematoda</taxon>
        <taxon>Chromadorea</taxon>
        <taxon>Rhabditida</taxon>
        <taxon>Rhabditina</taxon>
        <taxon>Rhabditomorpha</taxon>
        <taxon>Strongyloidea</taxon>
        <taxon>Ancylostomatidae</taxon>
        <taxon>Ancylostomatinae</taxon>
        <taxon>Ancylostoma</taxon>
    </lineage>
</organism>
<dbReference type="OrthoDB" id="6020750at2759"/>
<dbReference type="EMBL" id="JARK01001362">
    <property type="protein sequence ID" value="EYC18982.1"/>
    <property type="molecule type" value="Genomic_DNA"/>
</dbReference>
<name>A0A016UW41_9BILA</name>